<protein>
    <recommendedName>
        <fullName evidence="1">SnoaL-like domain-containing protein</fullName>
    </recommendedName>
</protein>
<reference evidence="2" key="1">
    <citation type="submission" date="2022-10" db="EMBL/GenBank/DDBJ databases">
        <title>Culturing micro-colonial fungi from biological soil crusts in the Mojave desert and describing Neophaeococcomyces mojavensis, and introducing the new genera and species Taxawa tesnikishii.</title>
        <authorList>
            <person name="Kurbessoian T."/>
            <person name="Stajich J.E."/>
        </authorList>
    </citation>
    <scope>NUCLEOTIDE SEQUENCE</scope>
    <source>
        <strain evidence="2">TK_41</strain>
    </source>
</reference>
<comment type="caution">
    <text evidence="2">The sequence shown here is derived from an EMBL/GenBank/DDBJ whole genome shotgun (WGS) entry which is preliminary data.</text>
</comment>
<evidence type="ECO:0000313" key="3">
    <source>
        <dbReference type="Proteomes" id="UP001172673"/>
    </source>
</evidence>
<dbReference type="InterPro" id="IPR058931">
    <property type="entry name" value="SnoaL_6"/>
</dbReference>
<name>A0AA39CHZ5_9EURO</name>
<evidence type="ECO:0000259" key="1">
    <source>
        <dbReference type="Pfam" id="PF26528"/>
    </source>
</evidence>
<evidence type="ECO:0000313" key="2">
    <source>
        <dbReference type="EMBL" id="KAJ9608985.1"/>
    </source>
</evidence>
<feature type="domain" description="SnoaL-like" evidence="1">
    <location>
        <begin position="7"/>
        <end position="208"/>
    </location>
</feature>
<dbReference type="Proteomes" id="UP001172673">
    <property type="component" value="Unassembled WGS sequence"/>
</dbReference>
<dbReference type="AlphaFoldDB" id="A0AA39CHZ5"/>
<dbReference type="Pfam" id="PF26528">
    <property type="entry name" value="SnoaL_6"/>
    <property type="match status" value="1"/>
</dbReference>
<gene>
    <name evidence="2" type="ORF">H2200_006756</name>
</gene>
<proteinExistence type="predicted"/>
<organism evidence="2 3">
    <name type="scientific">Cladophialophora chaetospira</name>
    <dbReference type="NCBI Taxonomy" id="386627"/>
    <lineage>
        <taxon>Eukaryota</taxon>
        <taxon>Fungi</taxon>
        <taxon>Dikarya</taxon>
        <taxon>Ascomycota</taxon>
        <taxon>Pezizomycotina</taxon>
        <taxon>Eurotiomycetes</taxon>
        <taxon>Chaetothyriomycetidae</taxon>
        <taxon>Chaetothyriales</taxon>
        <taxon>Herpotrichiellaceae</taxon>
        <taxon>Cladophialophora</taxon>
    </lineage>
</organism>
<dbReference type="EMBL" id="JAPDRK010000009">
    <property type="protein sequence ID" value="KAJ9608985.1"/>
    <property type="molecule type" value="Genomic_DNA"/>
</dbReference>
<keyword evidence="3" id="KW-1185">Reference proteome</keyword>
<sequence>MSATNTLDTVHTSLKQLYHSYRHTEYIPSKAKFFSPTLMQVCRPIPNFSALNRDTVILYLINSAGFDDLESYERAQLSPATRGITTESTDPEAATDKATEAAPGIVKVKALSGKNYYSIRPLESDEESEIPAEDVVAPLGMTPAQLNEMRQKEDWVGMRVDLWDDDSDGKGPLIRVKYWWRKENVNGEEEWLQCLHDIMSIGERDGTEGEGGQVLE</sequence>
<accession>A0AA39CHZ5</accession>